<protein>
    <recommendedName>
        <fullName evidence="2">Cupin type-1 domain-containing protein</fullName>
    </recommendedName>
</protein>
<evidence type="ECO:0000259" key="2">
    <source>
        <dbReference type="SMART" id="SM00835"/>
    </source>
</evidence>
<dbReference type="SUPFAM" id="SSF51182">
    <property type="entry name" value="RmlC-like cupins"/>
    <property type="match status" value="1"/>
</dbReference>
<evidence type="ECO:0000313" key="3">
    <source>
        <dbReference type="EMBL" id="GHO87515.1"/>
    </source>
</evidence>
<reference evidence="3 4" key="1">
    <citation type="journal article" date="2021" name="Int. J. Syst. Evol. Microbiol.">
        <title>Reticulibacter mediterranei gen. nov., sp. nov., within the new family Reticulibacteraceae fam. nov., and Ktedonospora formicarum gen. nov., sp. nov., Ktedonobacter robiniae sp. nov., Dictyobacter formicarum sp. nov. and Dictyobacter arantiisoli sp. nov., belonging to the class Ktedonobacteria.</title>
        <authorList>
            <person name="Yabe S."/>
            <person name="Zheng Y."/>
            <person name="Wang C.M."/>
            <person name="Sakai Y."/>
            <person name="Abe K."/>
            <person name="Yokota A."/>
            <person name="Donadio S."/>
            <person name="Cavaletti L."/>
            <person name="Monciardini P."/>
        </authorList>
    </citation>
    <scope>NUCLEOTIDE SEQUENCE [LARGE SCALE GENOMIC DNA]</scope>
    <source>
        <strain evidence="3 4">SOSP1-9</strain>
    </source>
</reference>
<dbReference type="Proteomes" id="UP000635565">
    <property type="component" value="Unassembled WGS sequence"/>
</dbReference>
<name>A0ABQ3VMR0_9CHLR</name>
<gene>
    <name evidence="3" type="ORF">KSZ_55210</name>
</gene>
<dbReference type="PANTHER" id="PTHR35848">
    <property type="entry name" value="OXALATE-BINDING PROTEIN"/>
    <property type="match status" value="1"/>
</dbReference>
<evidence type="ECO:0000256" key="1">
    <source>
        <dbReference type="ARBA" id="ARBA00022723"/>
    </source>
</evidence>
<proteinExistence type="predicted"/>
<dbReference type="InterPro" id="IPR013096">
    <property type="entry name" value="Cupin_2"/>
</dbReference>
<evidence type="ECO:0000313" key="4">
    <source>
        <dbReference type="Proteomes" id="UP000635565"/>
    </source>
</evidence>
<accession>A0ABQ3VMR0</accession>
<dbReference type="InterPro" id="IPR006045">
    <property type="entry name" value="Cupin_1"/>
</dbReference>
<keyword evidence="1" id="KW-0479">Metal-binding</keyword>
<organism evidence="3 4">
    <name type="scientific">Dictyobacter formicarum</name>
    <dbReference type="NCBI Taxonomy" id="2778368"/>
    <lineage>
        <taxon>Bacteria</taxon>
        <taxon>Bacillati</taxon>
        <taxon>Chloroflexota</taxon>
        <taxon>Ktedonobacteria</taxon>
        <taxon>Ktedonobacterales</taxon>
        <taxon>Dictyobacteraceae</taxon>
        <taxon>Dictyobacter</taxon>
    </lineage>
</organism>
<dbReference type="PANTHER" id="PTHR35848:SF6">
    <property type="entry name" value="CUPIN TYPE-2 DOMAIN-CONTAINING PROTEIN"/>
    <property type="match status" value="1"/>
</dbReference>
<dbReference type="InterPro" id="IPR051610">
    <property type="entry name" value="GPI/OXD"/>
</dbReference>
<comment type="caution">
    <text evidence="3">The sequence shown here is derived from an EMBL/GenBank/DDBJ whole genome shotgun (WGS) entry which is preliminary data.</text>
</comment>
<dbReference type="Gene3D" id="2.60.120.10">
    <property type="entry name" value="Jelly Rolls"/>
    <property type="match status" value="1"/>
</dbReference>
<dbReference type="EMBL" id="BNJJ01000017">
    <property type="protein sequence ID" value="GHO87515.1"/>
    <property type="molecule type" value="Genomic_DNA"/>
</dbReference>
<dbReference type="SMART" id="SM00835">
    <property type="entry name" value="Cupin_1"/>
    <property type="match status" value="1"/>
</dbReference>
<keyword evidence="4" id="KW-1185">Reference proteome</keyword>
<dbReference type="Pfam" id="PF07883">
    <property type="entry name" value="Cupin_2"/>
    <property type="match status" value="1"/>
</dbReference>
<feature type="domain" description="Cupin type-1" evidence="2">
    <location>
        <begin position="24"/>
        <end position="126"/>
    </location>
</feature>
<sequence length="126" mass="13943">MNTHDKVRKIIDEPMQHLSWGHLSWLVGAKQMPGAEQTMGVVTIYPGKRNALHKHPNCEELLYVVSGECDHKLGDEIFHLTPGSVICIPRGVPHWARCTSAESLVAVISFSSPDRQTDTLEGDEAS</sequence>
<dbReference type="InterPro" id="IPR014710">
    <property type="entry name" value="RmlC-like_jellyroll"/>
</dbReference>
<dbReference type="InterPro" id="IPR011051">
    <property type="entry name" value="RmlC_Cupin_sf"/>
</dbReference>